<dbReference type="Pfam" id="PF13730">
    <property type="entry name" value="HTH_36"/>
    <property type="match status" value="1"/>
</dbReference>
<protein>
    <submittedName>
        <fullName evidence="2">Helix-turn-helix domain-containing protein</fullName>
    </submittedName>
</protein>
<sequence length="200" mass="21118">MTVSSSPHLGGGAAVKAALLASKDLRPTERLIMVAIAAHTNRDGDAWPSVATIADYAGVSVRTVQRTLAKLVNLGRLAVRQVATLATRIYRLLSGRPDTSGGDIPRSGVTDDATRGDTHRLSPEAEEDHKKLRGHRSVPSGRRLSLRNRLPRQTSSASGAAGRPAASSVARTADHCPRHRGSLATHCGPCRSEMLAGGLR</sequence>
<accession>A0AAU8HIQ8</accession>
<organism evidence="2">
    <name type="scientific">Micromonospora sp. CCTCC AA 2012012</name>
    <dbReference type="NCBI Taxonomy" id="3111921"/>
    <lineage>
        <taxon>Bacteria</taxon>
        <taxon>Bacillati</taxon>
        <taxon>Actinomycetota</taxon>
        <taxon>Actinomycetes</taxon>
        <taxon>Micromonosporales</taxon>
        <taxon>Micromonosporaceae</taxon>
        <taxon>Micromonospora</taxon>
    </lineage>
</organism>
<evidence type="ECO:0000313" key="2">
    <source>
        <dbReference type="EMBL" id="XCH75337.1"/>
    </source>
</evidence>
<dbReference type="InterPro" id="IPR036388">
    <property type="entry name" value="WH-like_DNA-bd_sf"/>
</dbReference>
<proteinExistence type="predicted"/>
<dbReference type="SUPFAM" id="SSF46785">
    <property type="entry name" value="Winged helix' DNA-binding domain"/>
    <property type="match status" value="1"/>
</dbReference>
<feature type="region of interest" description="Disordered" evidence="1">
    <location>
        <begin position="96"/>
        <end position="184"/>
    </location>
</feature>
<feature type="compositionally biased region" description="Low complexity" evidence="1">
    <location>
        <begin position="155"/>
        <end position="171"/>
    </location>
</feature>
<name>A0AAU8HIQ8_9ACTN</name>
<dbReference type="AlphaFoldDB" id="A0AAU8HIQ8"/>
<dbReference type="InterPro" id="IPR036390">
    <property type="entry name" value="WH_DNA-bd_sf"/>
</dbReference>
<dbReference type="RefSeq" id="WP_350934730.1">
    <property type="nucleotide sequence ID" value="NZ_CP157762.1"/>
</dbReference>
<dbReference type="Gene3D" id="1.10.10.10">
    <property type="entry name" value="Winged helix-like DNA-binding domain superfamily/Winged helix DNA-binding domain"/>
    <property type="match status" value="1"/>
</dbReference>
<evidence type="ECO:0000256" key="1">
    <source>
        <dbReference type="SAM" id="MobiDB-lite"/>
    </source>
</evidence>
<reference evidence="2" key="1">
    <citation type="submission" date="2024-06" db="EMBL/GenBank/DDBJ databases">
        <title>Micromonospora mangrovi CCTCC AA 2012012 genome sequences.</title>
        <authorList>
            <person name="Gao J."/>
        </authorList>
    </citation>
    <scope>NUCLEOTIDE SEQUENCE</scope>
    <source>
        <strain evidence="2">CCTCC AA 2012012</strain>
    </source>
</reference>
<feature type="compositionally biased region" description="Basic and acidic residues" evidence="1">
    <location>
        <begin position="112"/>
        <end position="130"/>
    </location>
</feature>
<gene>
    <name evidence="2" type="ORF">ABUL08_04325</name>
</gene>
<dbReference type="EMBL" id="CP159342">
    <property type="protein sequence ID" value="XCH75337.1"/>
    <property type="molecule type" value="Genomic_DNA"/>
</dbReference>